<reference evidence="3 4" key="1">
    <citation type="submission" date="2016-04" db="EMBL/GenBank/DDBJ databases">
        <title>Chloroflexus islandicus sp. nov., a thermophilic filamentous anoxygenic phototrophic bacterium from geyser Strokkur (Iceland).</title>
        <authorList>
            <person name="Gaisin V.A."/>
            <person name="Kalashnikov A.M."/>
            <person name="Sukhacheva M.V."/>
            <person name="Grouzdev D.S."/>
            <person name="Ivanov T.M."/>
            <person name="Kuznetsov B."/>
            <person name="Gorlenko V.M."/>
        </authorList>
    </citation>
    <scope>NUCLEOTIDE SEQUENCE [LARGE SCALE GENOMIC DNA]</scope>
    <source>
        <strain evidence="4">isl-2</strain>
    </source>
</reference>
<keyword evidence="4" id="KW-1185">Reference proteome</keyword>
<evidence type="ECO:0000313" key="3">
    <source>
        <dbReference type="EMBL" id="OAN48592.1"/>
    </source>
</evidence>
<evidence type="ECO:0000256" key="2">
    <source>
        <dbReference type="SAM" id="Phobius"/>
    </source>
</evidence>
<organism evidence="3 4">
    <name type="scientific">Chloroflexus islandicus</name>
    <dbReference type="NCBI Taxonomy" id="1707952"/>
    <lineage>
        <taxon>Bacteria</taxon>
        <taxon>Bacillati</taxon>
        <taxon>Chloroflexota</taxon>
        <taxon>Chloroflexia</taxon>
        <taxon>Chloroflexales</taxon>
        <taxon>Chloroflexineae</taxon>
        <taxon>Chloroflexaceae</taxon>
        <taxon>Chloroflexus</taxon>
    </lineage>
</organism>
<feature type="transmembrane region" description="Helical" evidence="2">
    <location>
        <begin position="49"/>
        <end position="75"/>
    </location>
</feature>
<keyword evidence="2" id="KW-0812">Transmembrane</keyword>
<dbReference type="OrthoDB" id="144348at2"/>
<evidence type="ECO:0000313" key="4">
    <source>
        <dbReference type="Proteomes" id="UP000078287"/>
    </source>
</evidence>
<name>A0A178MIP6_9CHLR</name>
<comment type="caution">
    <text evidence="3">The sequence shown here is derived from an EMBL/GenBank/DDBJ whole genome shotgun (WGS) entry which is preliminary data.</text>
</comment>
<keyword evidence="2" id="KW-0472">Membrane</keyword>
<dbReference type="EMBL" id="LWQS01000030">
    <property type="protein sequence ID" value="OAN48592.1"/>
    <property type="molecule type" value="Genomic_DNA"/>
</dbReference>
<dbReference type="Proteomes" id="UP000078287">
    <property type="component" value="Unassembled WGS sequence"/>
</dbReference>
<dbReference type="STRING" id="1707952.A6A03_07410"/>
<proteinExistence type="predicted"/>
<feature type="region of interest" description="Disordered" evidence="1">
    <location>
        <begin position="1"/>
        <end position="41"/>
    </location>
</feature>
<accession>A0A178MIP6</accession>
<gene>
    <name evidence="3" type="ORF">A6A03_07410</name>
</gene>
<dbReference type="RefSeq" id="WP_066782768.1">
    <property type="nucleotide sequence ID" value="NZ_LWQS01000030.1"/>
</dbReference>
<evidence type="ECO:0000256" key="1">
    <source>
        <dbReference type="SAM" id="MobiDB-lite"/>
    </source>
</evidence>
<keyword evidence="2" id="KW-1133">Transmembrane helix</keyword>
<dbReference type="AlphaFoldDB" id="A0A178MIP6"/>
<sequence length="287" mass="31426">MSGTVSSPSSQPPPTTPSGPDQGRQPVPPASAETRPIRQRPARNNRLRVGMVVLLVVLLLIMLALVIAGIGGMRWPASSQNRVTPRELILQSPTVAAVAGGQSSAPAVKVDIAPRFAAAYEQLGGLRRLGLPISPALLHNGREVQWFERARVEYWPELSGTPYEFQIGLVGVEYVAGRTFLRPEPFTSRPDLRYFPETGFGVGGLFLQYWEEHGGLTSFGYPISAEFDEVQPDGRAFRVQYFERARFELHPEAAGTPYVVQLGLLGSALYFGEPRPQTVQPRPTPVP</sequence>
<protein>
    <submittedName>
        <fullName evidence="3">Uncharacterized protein</fullName>
    </submittedName>
</protein>